<dbReference type="STRING" id="134605.HMPREF3206_00802"/>
<keyword evidence="4" id="KW-1185">Reference proteome</keyword>
<dbReference type="Proteomes" id="UP000070617">
    <property type="component" value="Unassembled WGS sequence"/>
</dbReference>
<organism evidence="3 4">
    <name type="scientific">Fusobacterium equinum</name>
    <dbReference type="NCBI Taxonomy" id="134605"/>
    <lineage>
        <taxon>Bacteria</taxon>
        <taxon>Fusobacteriati</taxon>
        <taxon>Fusobacteriota</taxon>
        <taxon>Fusobacteriia</taxon>
        <taxon>Fusobacteriales</taxon>
        <taxon>Fusobacteriaceae</taxon>
        <taxon>Fusobacterium</taxon>
    </lineage>
</organism>
<evidence type="ECO:0000256" key="2">
    <source>
        <dbReference type="SAM" id="SignalP"/>
    </source>
</evidence>
<dbReference type="EMBL" id="LRPX01000034">
    <property type="protein sequence ID" value="KXA15045.1"/>
    <property type="molecule type" value="Genomic_DNA"/>
</dbReference>
<feature type="chain" id="PRO_5007457908" description="SLH domain-containing protein" evidence="2">
    <location>
        <begin position="22"/>
        <end position="144"/>
    </location>
</feature>
<feature type="signal peptide" evidence="2">
    <location>
        <begin position="1"/>
        <end position="21"/>
    </location>
</feature>
<proteinExistence type="predicted"/>
<keyword evidence="1" id="KW-0175">Coiled coil</keyword>
<evidence type="ECO:0000313" key="4">
    <source>
        <dbReference type="Proteomes" id="UP000070617"/>
    </source>
</evidence>
<gene>
    <name evidence="3" type="ORF">HMPREF3206_00802</name>
</gene>
<dbReference type="PATRIC" id="fig|134605.3.peg.800"/>
<evidence type="ECO:0008006" key="5">
    <source>
        <dbReference type="Google" id="ProtNLM"/>
    </source>
</evidence>
<feature type="coiled-coil region" evidence="1">
    <location>
        <begin position="108"/>
        <end position="142"/>
    </location>
</feature>
<keyword evidence="2" id="KW-0732">Signal</keyword>
<dbReference type="AlphaFoldDB" id="A0A133NFH2"/>
<sequence length="144" mass="16989">MKKIILLIFLLLAFHSFSNHTLSTDHWSYEALKHVSNKKIINEDIQRFDGTKLVTKSEFVYSLSRILKLVETEKASQEDIRVLESLILQYSDELNKIGFDTKTYDNKLENINDNIQILQALVNENEKKIDILMKRIEKLENKKY</sequence>
<accession>A0A133NFH2</accession>
<dbReference type="RefSeq" id="WP_008802116.1">
    <property type="nucleotide sequence ID" value="NZ_KQ956529.1"/>
</dbReference>
<reference evidence="4" key="1">
    <citation type="submission" date="2016-01" db="EMBL/GenBank/DDBJ databases">
        <authorList>
            <person name="Mitreva M."/>
            <person name="Pepin K.H."/>
            <person name="Mihindukulasuriya K.A."/>
            <person name="Fulton R."/>
            <person name="Fronick C."/>
            <person name="O'Laughlin M."/>
            <person name="Miner T."/>
            <person name="Herter B."/>
            <person name="Rosa B.A."/>
            <person name="Cordes M."/>
            <person name="Tomlinson C."/>
            <person name="Wollam A."/>
            <person name="Palsikar V.B."/>
            <person name="Mardis E.R."/>
            <person name="Wilson R.K."/>
        </authorList>
    </citation>
    <scope>NUCLEOTIDE SEQUENCE [LARGE SCALE GENOMIC DNA]</scope>
    <source>
        <strain evidence="4">CMW8396</strain>
    </source>
</reference>
<evidence type="ECO:0000256" key="1">
    <source>
        <dbReference type="SAM" id="Coils"/>
    </source>
</evidence>
<comment type="caution">
    <text evidence="3">The sequence shown here is derived from an EMBL/GenBank/DDBJ whole genome shotgun (WGS) entry which is preliminary data.</text>
</comment>
<name>A0A133NFH2_9FUSO</name>
<protein>
    <recommendedName>
        <fullName evidence="5">SLH domain-containing protein</fullName>
    </recommendedName>
</protein>
<evidence type="ECO:0000313" key="3">
    <source>
        <dbReference type="EMBL" id="KXA15045.1"/>
    </source>
</evidence>